<dbReference type="GO" id="GO:0005886">
    <property type="term" value="C:plasma membrane"/>
    <property type="evidence" value="ECO:0007669"/>
    <property type="project" value="UniProtKB-SubCell"/>
</dbReference>
<feature type="transmembrane region" description="Helical" evidence="7">
    <location>
        <begin position="168"/>
        <end position="196"/>
    </location>
</feature>
<gene>
    <name evidence="9" type="ORF">DJ66_0637</name>
</gene>
<proteinExistence type="inferred from homology"/>
<evidence type="ECO:0000256" key="5">
    <source>
        <dbReference type="ARBA" id="ARBA00023136"/>
    </source>
</evidence>
<dbReference type="PANTHER" id="PTHR30625">
    <property type="entry name" value="PROTEIN TOLQ"/>
    <property type="match status" value="1"/>
</dbReference>
<keyword evidence="3 7" id="KW-0812">Transmembrane</keyword>
<comment type="subcellular location">
    <subcellularLocation>
        <location evidence="1">Cell membrane</location>
        <topology evidence="1">Multi-pass membrane protein</topology>
    </subcellularLocation>
    <subcellularLocation>
        <location evidence="6">Membrane</location>
        <topology evidence="6">Multi-pass membrane protein</topology>
    </subcellularLocation>
</comment>
<accession>A0A094YZZ4</accession>
<evidence type="ECO:0000313" key="10">
    <source>
        <dbReference type="Proteomes" id="UP000033731"/>
    </source>
</evidence>
<dbReference type="GO" id="GO:0017038">
    <property type="term" value="P:protein import"/>
    <property type="evidence" value="ECO:0007669"/>
    <property type="project" value="TreeGrafter"/>
</dbReference>
<evidence type="ECO:0000256" key="7">
    <source>
        <dbReference type="SAM" id="Phobius"/>
    </source>
</evidence>
<evidence type="ECO:0000256" key="6">
    <source>
        <dbReference type="RuleBase" id="RU004057"/>
    </source>
</evidence>
<keyword evidence="10" id="KW-1185">Reference proteome</keyword>
<sequence>MDNFGLAIMDVNIFSFFMQMGLALKCVIILLLVFSIFSWSIIVQKIVNFIMIRRNFREFEQLFWSGQSLESLCKLLKDKHNVGLAAIFMSAMCEWKKSYEKGARSSIGMQDRIDRMMDVAIARELEDITERLSFLGTMSSVGLLVGLLGAVLGMVGFFQNIAGPHANIIFFIPEIIESLMSIILGLCVSIPASIAYNKFMEDAKKFSVQMEGFSDEFSAILSRQTEGHVP</sequence>
<name>A0A094YZZ4_9HYPH</name>
<dbReference type="PATRIC" id="fig|556287.8.peg.622"/>
<evidence type="ECO:0000259" key="8">
    <source>
        <dbReference type="Pfam" id="PF01618"/>
    </source>
</evidence>
<evidence type="ECO:0000256" key="2">
    <source>
        <dbReference type="ARBA" id="ARBA00022475"/>
    </source>
</evidence>
<dbReference type="InterPro" id="IPR002898">
    <property type="entry name" value="MotA_ExbB_proton_chnl"/>
</dbReference>
<evidence type="ECO:0000256" key="4">
    <source>
        <dbReference type="ARBA" id="ARBA00022989"/>
    </source>
</evidence>
<keyword evidence="4 7" id="KW-1133">Transmembrane helix</keyword>
<feature type="transmembrane region" description="Helical" evidence="7">
    <location>
        <begin position="20"/>
        <end position="43"/>
    </location>
</feature>
<evidence type="ECO:0000313" key="9">
    <source>
        <dbReference type="EMBL" id="KJZ81908.1"/>
    </source>
</evidence>
<comment type="caution">
    <text evidence="9">The sequence shown here is derived from an EMBL/GenBank/DDBJ whole genome shotgun (WGS) entry which is preliminary data.</text>
</comment>
<dbReference type="AlphaFoldDB" id="A0A094YZZ4"/>
<dbReference type="Proteomes" id="UP000033731">
    <property type="component" value="Unassembled WGS sequence"/>
</dbReference>
<dbReference type="PANTHER" id="PTHR30625:SF3">
    <property type="entry name" value="TOL-PAL SYSTEM PROTEIN TOLQ"/>
    <property type="match status" value="1"/>
</dbReference>
<evidence type="ECO:0000256" key="3">
    <source>
        <dbReference type="ARBA" id="ARBA00022692"/>
    </source>
</evidence>
<evidence type="ECO:0000256" key="1">
    <source>
        <dbReference type="ARBA" id="ARBA00004651"/>
    </source>
</evidence>
<dbReference type="EMBL" id="JMTK01000002">
    <property type="protein sequence ID" value="KJZ81908.1"/>
    <property type="molecule type" value="Genomic_DNA"/>
</dbReference>
<feature type="transmembrane region" description="Helical" evidence="7">
    <location>
        <begin position="141"/>
        <end position="162"/>
    </location>
</feature>
<organism evidence="9 10">
    <name type="scientific">Candidatus Liberibacter solanacearum</name>
    <dbReference type="NCBI Taxonomy" id="556287"/>
    <lineage>
        <taxon>Bacteria</taxon>
        <taxon>Pseudomonadati</taxon>
        <taxon>Pseudomonadota</taxon>
        <taxon>Alphaproteobacteria</taxon>
        <taxon>Hyphomicrobiales</taxon>
        <taxon>Rhizobiaceae</taxon>
        <taxon>Liberibacter</taxon>
    </lineage>
</organism>
<dbReference type="RefSeq" id="WP_034441988.1">
    <property type="nucleotide sequence ID" value="NZ_JMTK01000002.1"/>
</dbReference>
<dbReference type="InterPro" id="IPR050790">
    <property type="entry name" value="ExbB/TolQ_transport"/>
</dbReference>
<keyword evidence="6" id="KW-0813">Transport</keyword>
<keyword evidence="5 7" id="KW-0472">Membrane</keyword>
<dbReference type="Pfam" id="PF01618">
    <property type="entry name" value="MotA_ExbB"/>
    <property type="match status" value="1"/>
</dbReference>
<comment type="similarity">
    <text evidence="6">Belongs to the exbB/tolQ family.</text>
</comment>
<protein>
    <submittedName>
        <fullName evidence="9">MotA/TolQ/ExbB proton channel family protein</fullName>
    </submittedName>
</protein>
<reference evidence="9 10" key="1">
    <citation type="journal article" date="2015" name="Phytopathology">
        <title>Genomes of Candidatus Liberibacter solanacearum haplotype A from New Zealand and the USA suggest significant genome plasticity in the species.</title>
        <authorList>
            <person name="Thompson S.M."/>
            <person name="Johnson C.P."/>
            <person name="Lu A.Y."/>
            <person name="Frampton R.A."/>
            <person name="Sullivan K.L."/>
            <person name="Fiers M.W."/>
            <person name="Crowhurst R.N."/>
            <person name="Pitman A.R."/>
            <person name="Scott I."/>
            <person name="Gudmestad N.C."/>
            <person name="Smith G.R."/>
        </authorList>
    </citation>
    <scope>NUCLEOTIDE SEQUENCE [LARGE SCALE GENOMIC DNA]</scope>
    <source>
        <strain evidence="9 10">LsoNZ1</strain>
    </source>
</reference>
<feature type="domain" description="MotA/TolQ/ExbB proton channel" evidence="8">
    <location>
        <begin position="109"/>
        <end position="211"/>
    </location>
</feature>
<keyword evidence="2" id="KW-1003">Cell membrane</keyword>
<keyword evidence="6" id="KW-0653">Protein transport</keyword>